<evidence type="ECO:0000256" key="1">
    <source>
        <dbReference type="ARBA" id="ARBA00022598"/>
    </source>
</evidence>
<accession>A0A6P8XK64</accession>
<protein>
    <recommendedName>
        <fullName evidence="4">long-chain-fatty-acid--CoA ligase</fullName>
        <ecNumber evidence="4">6.2.1.3</ecNumber>
    </recommendedName>
</protein>
<dbReference type="AlphaFoldDB" id="A0A6P8XK64"/>
<feature type="region of interest" description="Disordered" evidence="5">
    <location>
        <begin position="1"/>
        <end position="23"/>
    </location>
</feature>
<dbReference type="Pfam" id="PF23562">
    <property type="entry name" value="AMP-binding_C_3"/>
    <property type="match status" value="1"/>
</dbReference>
<dbReference type="InterPro" id="IPR000873">
    <property type="entry name" value="AMP-dep_synth/lig_dom"/>
</dbReference>
<keyword evidence="2" id="KW-0276">Fatty acid metabolism</keyword>
<dbReference type="Gene3D" id="3.40.50.12780">
    <property type="entry name" value="N-terminal domain of ligase-like"/>
    <property type="match status" value="1"/>
</dbReference>
<keyword evidence="7" id="KW-1185">Reference proteome</keyword>
<dbReference type="GO" id="GO:0004467">
    <property type="term" value="F:long-chain fatty acid-CoA ligase activity"/>
    <property type="evidence" value="ECO:0007669"/>
    <property type="project" value="UniProtKB-EC"/>
</dbReference>
<dbReference type="CTD" id="44117"/>
<dbReference type="InterPro" id="IPR042099">
    <property type="entry name" value="ANL_N_sf"/>
</dbReference>
<evidence type="ECO:0000256" key="5">
    <source>
        <dbReference type="SAM" id="MobiDB-lite"/>
    </source>
</evidence>
<dbReference type="PANTHER" id="PTHR43272:SF32">
    <property type="entry name" value="AMP-DEPENDENT SYNTHETASE_LIGASE DOMAIN-CONTAINING PROTEIN"/>
    <property type="match status" value="1"/>
</dbReference>
<dbReference type="GeneID" id="117564419"/>
<evidence type="ECO:0000259" key="6">
    <source>
        <dbReference type="Pfam" id="PF00501"/>
    </source>
</evidence>
<keyword evidence="3" id="KW-0443">Lipid metabolism</keyword>
<feature type="domain" description="AMP-dependent synthetase/ligase" evidence="6">
    <location>
        <begin position="55"/>
        <end position="477"/>
    </location>
</feature>
<reference evidence="8" key="1">
    <citation type="submission" date="2025-08" db="UniProtKB">
        <authorList>
            <consortium name="RefSeq"/>
        </authorList>
    </citation>
    <scope>IDENTIFICATION</scope>
    <source>
        <strain evidence="8">15112-1751.03</strain>
        <tissue evidence="8">Whole Adult</tissue>
    </source>
</reference>
<evidence type="ECO:0000256" key="3">
    <source>
        <dbReference type="ARBA" id="ARBA00023098"/>
    </source>
</evidence>
<evidence type="ECO:0000256" key="4">
    <source>
        <dbReference type="ARBA" id="ARBA00026121"/>
    </source>
</evidence>
<dbReference type="EC" id="6.2.1.3" evidence="4"/>
<dbReference type="GO" id="GO:0016020">
    <property type="term" value="C:membrane"/>
    <property type="evidence" value="ECO:0007669"/>
    <property type="project" value="TreeGrafter"/>
</dbReference>
<dbReference type="GO" id="GO:0005783">
    <property type="term" value="C:endoplasmic reticulum"/>
    <property type="evidence" value="ECO:0007669"/>
    <property type="project" value="TreeGrafter"/>
</dbReference>
<dbReference type="SUPFAM" id="SSF56801">
    <property type="entry name" value="Acetyl-CoA synthetase-like"/>
    <property type="match status" value="1"/>
</dbReference>
<name>A0A6P8XK64_DROAB</name>
<evidence type="ECO:0000256" key="2">
    <source>
        <dbReference type="ARBA" id="ARBA00022832"/>
    </source>
</evidence>
<gene>
    <name evidence="8" type="primary">LOC117564419</name>
</gene>
<dbReference type="Proteomes" id="UP000515160">
    <property type="component" value="Chromosome 2L"/>
</dbReference>
<dbReference type="RefSeq" id="XP_034099042.1">
    <property type="nucleotide sequence ID" value="XM_034243151.2"/>
</dbReference>
<organism evidence="7 8">
    <name type="scientific">Drosophila albomicans</name>
    <name type="common">Fruit fly</name>
    <dbReference type="NCBI Taxonomy" id="7291"/>
    <lineage>
        <taxon>Eukaryota</taxon>
        <taxon>Metazoa</taxon>
        <taxon>Ecdysozoa</taxon>
        <taxon>Arthropoda</taxon>
        <taxon>Hexapoda</taxon>
        <taxon>Insecta</taxon>
        <taxon>Pterygota</taxon>
        <taxon>Neoptera</taxon>
        <taxon>Endopterygota</taxon>
        <taxon>Diptera</taxon>
        <taxon>Brachycera</taxon>
        <taxon>Muscomorpha</taxon>
        <taxon>Ephydroidea</taxon>
        <taxon>Drosophilidae</taxon>
        <taxon>Drosophila</taxon>
    </lineage>
</organism>
<evidence type="ECO:0000313" key="7">
    <source>
        <dbReference type="Proteomes" id="UP000515160"/>
    </source>
</evidence>
<evidence type="ECO:0000313" key="8">
    <source>
        <dbReference type="RefSeq" id="XP_034099042.1"/>
    </source>
</evidence>
<dbReference type="Pfam" id="PF00501">
    <property type="entry name" value="AMP-binding"/>
    <property type="match status" value="1"/>
</dbReference>
<proteinExistence type="predicted"/>
<keyword evidence="1 8" id="KW-0436">Ligase</keyword>
<sequence>MAANPNEALLNRPGPNRLRPAENYRTTNPEEAVKIRMSKEGLGAEEPISIPGLLKRSANNYPDYPALRTKNGKNGGYTTVTYKQYEQKVHQTAKAFVKLGLQEHHSVGVLAFNCAEWFYSAMGAIHARGIIAGIYTTNSAEAVLHVLADSRAQIVIVDDSKQMDKIQSIRDKLPLLKAAIQIQEPYPAYLKKEDGYYRWSEIEAMNVSDVEDEYKRRLESVAINECCSLVYTSGTVGMPKGVMLSHDNIAFNTRVIAKGLEKVVMGSEAMVSYLPLSHVAAQTVDVYTVASMAGCIWFADKDALKGTLVKSLQDAHPTRFMGVPRVFEKFQERMVAVASSSGSFSKMIAGWAKGITLKHYMENQGKSSGGFRYKIAKSLVMSKVKAALGFDRVVSLVSAAAPMSPETKKYFLSLDLKILDAFGMSETGGCHTLCQPDCTLLNTIGKSMPGCESKIINPDENGHGELCIRGRHVFMGYVSNKEKTEESLDDDCWLHSGDLGYIDDKGYVCLTGRSKELIITAGGENIPPVHIENIIKKELDGISNAFLVGEQRKYLTVLVSIKTEVDKDTGAPLDELTHESTVWMKSLGVEHKTLSEILNAGPCPKVFKSIEDGIKRANKQSISNAQKVQKFAILPHDFSIVTGELGPTLKVKRNVVNKMYAEMIDKLYA</sequence>
<dbReference type="PANTHER" id="PTHR43272">
    <property type="entry name" value="LONG-CHAIN-FATTY-ACID--COA LIGASE"/>
    <property type="match status" value="1"/>
</dbReference>
<dbReference type="OrthoDB" id="3633556at2759"/>